<keyword evidence="1" id="KW-0479">Metal-binding</keyword>
<dbReference type="Proteomes" id="UP000242287">
    <property type="component" value="Unassembled WGS sequence"/>
</dbReference>
<keyword evidence="3" id="KW-0862">Zinc</keyword>
<evidence type="ECO:0000259" key="5">
    <source>
        <dbReference type="Pfam" id="PF00097"/>
    </source>
</evidence>
<feature type="signal peptide" evidence="4">
    <location>
        <begin position="1"/>
        <end position="27"/>
    </location>
</feature>
<dbReference type="InterPro" id="IPR013083">
    <property type="entry name" value="Znf_RING/FYVE/PHD"/>
</dbReference>
<evidence type="ECO:0000256" key="2">
    <source>
        <dbReference type="ARBA" id="ARBA00022771"/>
    </source>
</evidence>
<accession>A0A2A9NGK2</accession>
<keyword evidence="4" id="KW-0732">Signal</keyword>
<keyword evidence="2" id="KW-0863">Zinc-finger</keyword>
<evidence type="ECO:0000256" key="4">
    <source>
        <dbReference type="SAM" id="SignalP"/>
    </source>
</evidence>
<feature type="chain" id="PRO_5012902548" description="Zinc finger C3HC4 RING-type domain-containing protein" evidence="4">
    <location>
        <begin position="28"/>
        <end position="102"/>
    </location>
</feature>
<reference evidence="6 7" key="1">
    <citation type="submission" date="2014-02" db="EMBL/GenBank/DDBJ databases">
        <title>Transposable element dynamics among asymbiotic and ectomycorrhizal Amanita fungi.</title>
        <authorList>
            <consortium name="DOE Joint Genome Institute"/>
            <person name="Hess J."/>
            <person name="Skrede I."/>
            <person name="Wolfe B."/>
            <person name="LaButti K."/>
            <person name="Ohm R.A."/>
            <person name="Grigoriev I.V."/>
            <person name="Pringle A."/>
        </authorList>
    </citation>
    <scope>NUCLEOTIDE SEQUENCE [LARGE SCALE GENOMIC DNA]</scope>
    <source>
        <strain evidence="6 7">SKay4041</strain>
    </source>
</reference>
<evidence type="ECO:0000313" key="7">
    <source>
        <dbReference type="Proteomes" id="UP000242287"/>
    </source>
</evidence>
<evidence type="ECO:0000313" key="6">
    <source>
        <dbReference type="EMBL" id="PFH49208.1"/>
    </source>
</evidence>
<evidence type="ECO:0000256" key="3">
    <source>
        <dbReference type="ARBA" id="ARBA00022833"/>
    </source>
</evidence>
<name>A0A2A9NGK2_9AGAR</name>
<dbReference type="Pfam" id="PF00097">
    <property type="entry name" value="zf-C3HC4"/>
    <property type="match status" value="1"/>
</dbReference>
<dbReference type="AlphaFoldDB" id="A0A2A9NGK2"/>
<evidence type="ECO:0000256" key="1">
    <source>
        <dbReference type="ARBA" id="ARBA00022723"/>
    </source>
</evidence>
<dbReference type="EMBL" id="KZ302036">
    <property type="protein sequence ID" value="PFH49208.1"/>
    <property type="molecule type" value="Genomic_DNA"/>
</dbReference>
<dbReference type="InterPro" id="IPR018957">
    <property type="entry name" value="Znf_C3HC4_RING-type"/>
</dbReference>
<keyword evidence="7" id="KW-1185">Reference proteome</keyword>
<protein>
    <recommendedName>
        <fullName evidence="5">Zinc finger C3HC4 RING-type domain-containing protein</fullName>
    </recommendedName>
</protein>
<dbReference type="STRING" id="703135.A0A2A9NGK2"/>
<feature type="domain" description="Zinc finger C3HC4 RING-type" evidence="5">
    <location>
        <begin position="27"/>
        <end position="52"/>
    </location>
</feature>
<proteinExistence type="predicted"/>
<dbReference type="OrthoDB" id="6105938at2759"/>
<gene>
    <name evidence="6" type="ORF">AMATHDRAFT_148199</name>
</gene>
<sequence>MPGYIVSFSLYFGHQLLIICSILTKLANPCGHSFCEPCGVMWFKKKSRCAICRTQLWWTCPMLPNVAMDNTVEKYIKMLASSGQDEWKDNGEKYKEWVDRKE</sequence>
<dbReference type="Gene3D" id="3.30.40.10">
    <property type="entry name" value="Zinc/RING finger domain, C3HC4 (zinc finger)"/>
    <property type="match status" value="1"/>
</dbReference>
<dbReference type="SUPFAM" id="SSF57850">
    <property type="entry name" value="RING/U-box"/>
    <property type="match status" value="1"/>
</dbReference>
<dbReference type="GO" id="GO:0008270">
    <property type="term" value="F:zinc ion binding"/>
    <property type="evidence" value="ECO:0007669"/>
    <property type="project" value="UniProtKB-KW"/>
</dbReference>
<organism evidence="6 7">
    <name type="scientific">Amanita thiersii Skay4041</name>
    <dbReference type="NCBI Taxonomy" id="703135"/>
    <lineage>
        <taxon>Eukaryota</taxon>
        <taxon>Fungi</taxon>
        <taxon>Dikarya</taxon>
        <taxon>Basidiomycota</taxon>
        <taxon>Agaricomycotina</taxon>
        <taxon>Agaricomycetes</taxon>
        <taxon>Agaricomycetidae</taxon>
        <taxon>Agaricales</taxon>
        <taxon>Pluteineae</taxon>
        <taxon>Amanitaceae</taxon>
        <taxon>Amanita</taxon>
    </lineage>
</organism>